<dbReference type="InterPro" id="IPR001433">
    <property type="entry name" value="OxRdtase_FAD/NAD-bd"/>
</dbReference>
<dbReference type="CDD" id="cd08922">
    <property type="entry name" value="FHb-globin"/>
    <property type="match status" value="1"/>
</dbReference>
<keyword evidence="13" id="KW-0520">NAD</keyword>
<dbReference type="SUPFAM" id="SSF63380">
    <property type="entry name" value="Riboflavin synthase domain-like"/>
    <property type="match status" value="1"/>
</dbReference>
<dbReference type="SUPFAM" id="SSF46458">
    <property type="entry name" value="Globin-like"/>
    <property type="match status" value="1"/>
</dbReference>
<dbReference type="PROSITE" id="PS01033">
    <property type="entry name" value="GLOBIN"/>
    <property type="match status" value="1"/>
</dbReference>
<dbReference type="FunFam" id="1.10.490.10:FF:000003">
    <property type="entry name" value="Flavohemoprotein"/>
    <property type="match status" value="1"/>
</dbReference>
<evidence type="ECO:0000313" key="20">
    <source>
        <dbReference type="Proteomes" id="UP000053259"/>
    </source>
</evidence>
<dbReference type="AlphaFoldDB" id="A0A0D2A657"/>
<dbReference type="GO" id="GO:0071500">
    <property type="term" value="P:cellular response to nitrosative stress"/>
    <property type="evidence" value="ECO:0007669"/>
    <property type="project" value="TreeGrafter"/>
</dbReference>
<dbReference type="Gene3D" id="3.40.50.80">
    <property type="entry name" value="Nucleotide-binding domain of ferredoxin-NADP reductase (FNR) module"/>
    <property type="match status" value="1"/>
</dbReference>
<evidence type="ECO:0000256" key="2">
    <source>
        <dbReference type="ARBA" id="ARBA00001974"/>
    </source>
</evidence>
<accession>A0A0D2A657</accession>
<evidence type="ECO:0000256" key="16">
    <source>
        <dbReference type="ARBA" id="ARBA00056398"/>
    </source>
</evidence>
<gene>
    <name evidence="19" type="ORF">PV09_06508</name>
</gene>
<dbReference type="FunFam" id="2.40.30.10:FF:000034">
    <property type="entry name" value="Flavohemoprotein"/>
    <property type="match status" value="1"/>
</dbReference>
<comment type="catalytic activity">
    <reaction evidence="14">
        <text>2 nitric oxide + NADH + 2 O2 = 2 nitrate + NAD(+) + H(+)</text>
        <dbReference type="Rhea" id="RHEA:19469"/>
        <dbReference type="ChEBI" id="CHEBI:15378"/>
        <dbReference type="ChEBI" id="CHEBI:15379"/>
        <dbReference type="ChEBI" id="CHEBI:16480"/>
        <dbReference type="ChEBI" id="CHEBI:17632"/>
        <dbReference type="ChEBI" id="CHEBI:57540"/>
        <dbReference type="ChEBI" id="CHEBI:57945"/>
        <dbReference type="EC" id="1.14.12.17"/>
    </reaction>
</comment>
<feature type="domain" description="Globin" evidence="17">
    <location>
        <begin position="2"/>
        <end position="139"/>
    </location>
</feature>
<dbReference type="Gene3D" id="1.10.490.10">
    <property type="entry name" value="Globins"/>
    <property type="match status" value="1"/>
</dbReference>
<dbReference type="RefSeq" id="XP_016211869.1">
    <property type="nucleotide sequence ID" value="XM_016360157.1"/>
</dbReference>
<comment type="function">
    <text evidence="16">In the presence of oxygen and NADH, it has NADH oxidase activity, which leads to the generation of superoxide and H(2)O(2). Under anaerobic conditions, it also exhibits nitric oxide reductase and FAD reductase activities. However, all these reactions are much lower than NOD activity.</text>
</comment>
<evidence type="ECO:0000256" key="14">
    <source>
        <dbReference type="ARBA" id="ARBA00048649"/>
    </source>
</evidence>
<name>A0A0D2A657_9PEZI</name>
<keyword evidence="5" id="KW-0216">Detoxification</keyword>
<sequence>MPLTPEQKALVKATVPILEKYGETITATFYRNLLRDNPSFRNIFNSANQAHMAQPKALAHSVYAYAKHIDDPSVLGPTIELIANKHASLLVRAEHYPIVGKYLLGAMAEVLGDALTPDVVDAWTVAYGELADVFIKVEQDLYNQTNGWTYWREFRITKKVVESTEITSFWLAPVDGQSLPEFKPGQYVSVMIDVPSLGHAQTRQYSLSDAPLADHWRISVKKEAGLNANDPASATAPGLVSTLLHDTKNEGDIIKLSHPMGNFVLDSLDATDDKPLVLISGGIGQTPLTSILNSLVSRSVERPISWIHAARAADVRAFASDIDNIAKTKKNVRAVFFDATPRNGAMGENLAARQEGKFDLSKVDKQEELFLSQDKTEYYVCGPTGFMLEVERALVQYGVDPGRIHMELFGVGGVPRVTA</sequence>
<protein>
    <recommendedName>
        <fullName evidence="4">nitric oxide dioxygenase</fullName>
        <ecNumber evidence="4">1.14.12.17</ecNumber>
    </recommendedName>
</protein>
<keyword evidence="11" id="KW-0560">Oxidoreductase</keyword>
<evidence type="ECO:0000256" key="7">
    <source>
        <dbReference type="ARBA" id="ARBA00022630"/>
    </source>
</evidence>
<dbReference type="InterPro" id="IPR009050">
    <property type="entry name" value="Globin-like_sf"/>
</dbReference>
<keyword evidence="9" id="KW-0274">FAD</keyword>
<dbReference type="GO" id="GO:0019825">
    <property type="term" value="F:oxygen binding"/>
    <property type="evidence" value="ECO:0007669"/>
    <property type="project" value="InterPro"/>
</dbReference>
<keyword evidence="7" id="KW-0285">Flavoprotein</keyword>
<dbReference type="GO" id="GO:0071949">
    <property type="term" value="F:FAD binding"/>
    <property type="evidence" value="ECO:0007669"/>
    <property type="project" value="TreeGrafter"/>
</dbReference>
<dbReference type="CDD" id="cd06184">
    <property type="entry name" value="flavohem_like_fad_nad_binding"/>
    <property type="match status" value="1"/>
</dbReference>
<dbReference type="InterPro" id="IPR012292">
    <property type="entry name" value="Globin/Proto"/>
</dbReference>
<dbReference type="EC" id="1.14.12.17" evidence="4"/>
<dbReference type="STRING" id="253628.A0A0D2A657"/>
<dbReference type="InParanoid" id="A0A0D2A657"/>
<dbReference type="PROSITE" id="PS51384">
    <property type="entry name" value="FAD_FR"/>
    <property type="match status" value="1"/>
</dbReference>
<dbReference type="InterPro" id="IPR017927">
    <property type="entry name" value="FAD-bd_FR_type"/>
</dbReference>
<evidence type="ECO:0000256" key="5">
    <source>
        <dbReference type="ARBA" id="ARBA00022575"/>
    </source>
</evidence>
<dbReference type="Pfam" id="PF00175">
    <property type="entry name" value="NAD_binding_1"/>
    <property type="match status" value="1"/>
</dbReference>
<dbReference type="Pfam" id="PF00042">
    <property type="entry name" value="Globin"/>
    <property type="match status" value="1"/>
</dbReference>
<evidence type="ECO:0000256" key="6">
    <source>
        <dbReference type="ARBA" id="ARBA00022617"/>
    </source>
</evidence>
<keyword evidence="20" id="KW-1185">Reference proteome</keyword>
<proteinExistence type="inferred from homology"/>
<feature type="domain" description="FAD-binding FR-type" evidence="18">
    <location>
        <begin position="149"/>
        <end position="266"/>
    </location>
</feature>
<organism evidence="19 20">
    <name type="scientific">Verruconis gallopava</name>
    <dbReference type="NCBI Taxonomy" id="253628"/>
    <lineage>
        <taxon>Eukaryota</taxon>
        <taxon>Fungi</taxon>
        <taxon>Dikarya</taxon>
        <taxon>Ascomycota</taxon>
        <taxon>Pezizomycotina</taxon>
        <taxon>Dothideomycetes</taxon>
        <taxon>Pleosporomycetidae</taxon>
        <taxon>Venturiales</taxon>
        <taxon>Sympoventuriaceae</taxon>
        <taxon>Verruconis</taxon>
    </lineage>
</organism>
<comment type="similarity">
    <text evidence="3">In the C-terminal section; belongs to the flavoprotein pyridine nucleotide cytochrome reductase family.</text>
</comment>
<dbReference type="GO" id="GO:0020037">
    <property type="term" value="F:heme binding"/>
    <property type="evidence" value="ECO:0007669"/>
    <property type="project" value="InterPro"/>
</dbReference>
<comment type="catalytic activity">
    <reaction evidence="15">
        <text>2 nitric oxide + NADPH + 2 O2 = 2 nitrate + NADP(+) + H(+)</text>
        <dbReference type="Rhea" id="RHEA:19465"/>
        <dbReference type="ChEBI" id="CHEBI:15378"/>
        <dbReference type="ChEBI" id="CHEBI:15379"/>
        <dbReference type="ChEBI" id="CHEBI:16480"/>
        <dbReference type="ChEBI" id="CHEBI:17632"/>
        <dbReference type="ChEBI" id="CHEBI:57783"/>
        <dbReference type="ChEBI" id="CHEBI:58349"/>
        <dbReference type="EC" id="1.14.12.17"/>
    </reaction>
</comment>
<evidence type="ECO:0000256" key="12">
    <source>
        <dbReference type="ARBA" id="ARBA00023004"/>
    </source>
</evidence>
<evidence type="ECO:0000256" key="3">
    <source>
        <dbReference type="ARBA" id="ARBA00006401"/>
    </source>
</evidence>
<comment type="cofactor">
    <cofactor evidence="2">
        <name>FAD</name>
        <dbReference type="ChEBI" id="CHEBI:57692"/>
    </cofactor>
</comment>
<reference evidence="19 20" key="1">
    <citation type="submission" date="2015-01" db="EMBL/GenBank/DDBJ databases">
        <title>The Genome Sequence of Ochroconis gallopava CBS43764.</title>
        <authorList>
            <consortium name="The Broad Institute Genomics Platform"/>
            <person name="Cuomo C."/>
            <person name="de Hoog S."/>
            <person name="Gorbushina A."/>
            <person name="Stielow B."/>
            <person name="Teixiera M."/>
            <person name="Abouelleil A."/>
            <person name="Chapman S.B."/>
            <person name="Priest M."/>
            <person name="Young S.K."/>
            <person name="Wortman J."/>
            <person name="Nusbaum C."/>
            <person name="Birren B."/>
        </authorList>
    </citation>
    <scope>NUCLEOTIDE SEQUENCE [LARGE SCALE GENOMIC DNA]</scope>
    <source>
        <strain evidence="19 20">CBS 43764</strain>
    </source>
</reference>
<dbReference type="GO" id="GO:0009636">
    <property type="term" value="P:response to toxic substance"/>
    <property type="evidence" value="ECO:0007669"/>
    <property type="project" value="UniProtKB-KW"/>
</dbReference>
<dbReference type="PANTHER" id="PTHR43396:SF3">
    <property type="entry name" value="FLAVOHEMOPROTEIN"/>
    <property type="match status" value="1"/>
</dbReference>
<dbReference type="InterPro" id="IPR017938">
    <property type="entry name" value="Riboflavin_synthase-like_b-brl"/>
</dbReference>
<dbReference type="InterPro" id="IPR039261">
    <property type="entry name" value="FNR_nucleotide-bd"/>
</dbReference>
<evidence type="ECO:0000256" key="1">
    <source>
        <dbReference type="ARBA" id="ARBA00001970"/>
    </source>
</evidence>
<dbReference type="InterPro" id="IPR000971">
    <property type="entry name" value="Globin"/>
</dbReference>
<dbReference type="HOGENOM" id="CLU_003827_12_0_1"/>
<dbReference type="GeneID" id="27314481"/>
<dbReference type="GO" id="GO:0046210">
    <property type="term" value="P:nitric oxide catabolic process"/>
    <property type="evidence" value="ECO:0007669"/>
    <property type="project" value="TreeGrafter"/>
</dbReference>
<dbReference type="NCBIfam" id="NF009805">
    <property type="entry name" value="PRK13289.1"/>
    <property type="match status" value="1"/>
</dbReference>
<evidence type="ECO:0000259" key="18">
    <source>
        <dbReference type="PROSITE" id="PS51384"/>
    </source>
</evidence>
<dbReference type="Proteomes" id="UP000053259">
    <property type="component" value="Unassembled WGS sequence"/>
</dbReference>
<evidence type="ECO:0000256" key="8">
    <source>
        <dbReference type="ARBA" id="ARBA00022723"/>
    </source>
</evidence>
<dbReference type="SUPFAM" id="SSF52343">
    <property type="entry name" value="Ferredoxin reductase-like, C-terminal NADP-linked domain"/>
    <property type="match status" value="1"/>
</dbReference>
<dbReference type="EMBL" id="KN847551">
    <property type="protein sequence ID" value="KIW02000.1"/>
    <property type="molecule type" value="Genomic_DNA"/>
</dbReference>
<dbReference type="GO" id="GO:0046872">
    <property type="term" value="F:metal ion binding"/>
    <property type="evidence" value="ECO:0007669"/>
    <property type="project" value="UniProtKB-KW"/>
</dbReference>
<keyword evidence="6" id="KW-0349">Heme</keyword>
<evidence type="ECO:0000313" key="19">
    <source>
        <dbReference type="EMBL" id="KIW02000.1"/>
    </source>
</evidence>
<evidence type="ECO:0000259" key="17">
    <source>
        <dbReference type="PROSITE" id="PS01033"/>
    </source>
</evidence>
<dbReference type="PANTHER" id="PTHR43396">
    <property type="entry name" value="FLAVOHEMOPROTEIN"/>
    <property type="match status" value="1"/>
</dbReference>
<evidence type="ECO:0000256" key="4">
    <source>
        <dbReference type="ARBA" id="ARBA00012229"/>
    </source>
</evidence>
<dbReference type="InterPro" id="IPR001709">
    <property type="entry name" value="Flavoprot_Pyr_Nucl_cyt_Rdtase"/>
</dbReference>
<evidence type="ECO:0000256" key="13">
    <source>
        <dbReference type="ARBA" id="ARBA00023027"/>
    </source>
</evidence>
<evidence type="ECO:0000256" key="11">
    <source>
        <dbReference type="ARBA" id="ARBA00023002"/>
    </source>
</evidence>
<evidence type="ECO:0000256" key="9">
    <source>
        <dbReference type="ARBA" id="ARBA00022827"/>
    </source>
</evidence>
<dbReference type="PRINTS" id="PR00371">
    <property type="entry name" value="FPNCR"/>
</dbReference>
<dbReference type="FunCoup" id="A0A0D2A657">
    <property type="interactions" value="316"/>
</dbReference>
<dbReference type="OrthoDB" id="436496at2759"/>
<evidence type="ECO:0000256" key="15">
    <source>
        <dbReference type="ARBA" id="ARBA00049433"/>
    </source>
</evidence>
<keyword evidence="12" id="KW-0408">Iron</keyword>
<dbReference type="FunFam" id="3.40.50.80:FF:000010">
    <property type="entry name" value="Flavohemoprotein"/>
    <property type="match status" value="1"/>
</dbReference>
<dbReference type="Gene3D" id="2.40.30.10">
    <property type="entry name" value="Translation factors"/>
    <property type="match status" value="1"/>
</dbReference>
<comment type="cofactor">
    <cofactor evidence="1">
        <name>heme b</name>
        <dbReference type="ChEBI" id="CHEBI:60344"/>
    </cofactor>
</comment>
<keyword evidence="10" id="KW-0521">NADP</keyword>
<evidence type="ECO:0000256" key="10">
    <source>
        <dbReference type="ARBA" id="ARBA00022857"/>
    </source>
</evidence>
<dbReference type="GO" id="GO:0008941">
    <property type="term" value="F:nitric oxide dioxygenase NAD(P)H activity"/>
    <property type="evidence" value="ECO:0007669"/>
    <property type="project" value="UniProtKB-EC"/>
</dbReference>
<dbReference type="VEuPathDB" id="FungiDB:PV09_06508"/>
<keyword evidence="8" id="KW-0479">Metal-binding</keyword>